<evidence type="ECO:0000256" key="11">
    <source>
        <dbReference type="SAM" id="Phobius"/>
    </source>
</evidence>
<evidence type="ECO:0000259" key="12">
    <source>
        <dbReference type="Pfam" id="PF00137"/>
    </source>
</evidence>
<evidence type="ECO:0000256" key="4">
    <source>
        <dbReference type="ARBA" id="ARBA00022692"/>
    </source>
</evidence>
<dbReference type="RefSeq" id="WP_015452918.1">
    <property type="nucleotide sequence ID" value="NC_020549.1"/>
</dbReference>
<dbReference type="InterPro" id="IPR035921">
    <property type="entry name" value="F/V-ATP_Csub_sf"/>
</dbReference>
<sequence length="91" mass="9615">MDKQMMEAATFAAANGYYSLAAKYVAVGMACLGMGLVALAVSNIFTTYLSGAFRNPCAASAHKTEVLIFAVIAESLGLFLLLVVMLLLFVI</sequence>
<dbReference type="SUPFAM" id="SSF81333">
    <property type="entry name" value="F1F0 ATP synthase subunit C"/>
    <property type="match status" value="1"/>
</dbReference>
<evidence type="ECO:0000256" key="3">
    <source>
        <dbReference type="ARBA" id="ARBA00022547"/>
    </source>
</evidence>
<dbReference type="EMBL" id="CP004005">
    <property type="protein sequence ID" value="AGH17323.1"/>
    <property type="molecule type" value="Genomic_DNA"/>
</dbReference>
<keyword evidence="3" id="KW-0406">Ion transport</keyword>
<dbReference type="InterPro" id="IPR038662">
    <property type="entry name" value="ATP_synth_F0_csu_sf"/>
</dbReference>
<keyword evidence="3" id="KW-0375">Hydrogen ion transport</keyword>
<keyword evidence="7 11" id="KW-0472">Membrane</keyword>
<dbReference type="Proteomes" id="UP000011820">
    <property type="component" value="Chromosome"/>
</dbReference>
<keyword evidence="6" id="KW-0446">Lipid-binding</keyword>
<reference evidence="13 14" key="1">
    <citation type="journal article" date="2013" name="Genome Announc.">
        <title>Complete Genome Sequence of a Chinese Strain of 'Candidatus Liberibacter asiaticus'.</title>
        <authorList>
            <person name="Lin H."/>
            <person name="Han C.S."/>
            <person name="Liu B."/>
            <person name="Lou B."/>
            <person name="Bai X."/>
            <person name="Deng C."/>
            <person name="Civerolo E.L."/>
            <person name="Gupta G."/>
        </authorList>
    </citation>
    <scope>NUCLEOTIDE SEQUENCE [LARGE SCALE GENOMIC DNA]</scope>
    <source>
        <strain evidence="14">gxpsy</strain>
    </source>
</reference>
<dbReference type="GeneID" id="93077314"/>
<keyword evidence="4 11" id="KW-0812">Transmembrane</keyword>
<keyword evidence="5 11" id="KW-1133">Transmembrane helix</keyword>
<protein>
    <recommendedName>
        <fullName evidence="9">ATP synthase F(0) sector subunit c</fullName>
    </recommendedName>
    <alternativeName>
        <fullName evidence="10">F-type ATPase subunit c</fullName>
    </alternativeName>
</protein>
<evidence type="ECO:0000256" key="1">
    <source>
        <dbReference type="ARBA" id="ARBA00004141"/>
    </source>
</evidence>
<name>A0ABM5NHB7_LIBAS</name>
<evidence type="ECO:0000256" key="6">
    <source>
        <dbReference type="ARBA" id="ARBA00023121"/>
    </source>
</evidence>
<keyword evidence="14" id="KW-1185">Reference proteome</keyword>
<evidence type="ECO:0000256" key="9">
    <source>
        <dbReference type="ARBA" id="ARBA00032200"/>
    </source>
</evidence>
<keyword evidence="3" id="KW-0138">CF(0)</keyword>
<dbReference type="InterPro" id="IPR000454">
    <property type="entry name" value="ATP_synth_F0_csu"/>
</dbReference>
<evidence type="ECO:0000256" key="7">
    <source>
        <dbReference type="ARBA" id="ARBA00023136"/>
    </source>
</evidence>
<dbReference type="Pfam" id="PF00137">
    <property type="entry name" value="ATP-synt_C"/>
    <property type="match status" value="1"/>
</dbReference>
<gene>
    <name evidence="13" type="ORF">WSI_04775</name>
</gene>
<proteinExistence type="inferred from homology"/>
<evidence type="ECO:0000256" key="10">
    <source>
        <dbReference type="ARBA" id="ARBA00032887"/>
    </source>
</evidence>
<evidence type="ECO:0000313" key="14">
    <source>
        <dbReference type="Proteomes" id="UP000011820"/>
    </source>
</evidence>
<comment type="subcellular location">
    <subcellularLocation>
        <location evidence="1">Membrane</location>
        <topology evidence="1">Multi-pass membrane protein</topology>
    </subcellularLocation>
</comment>
<dbReference type="Gene3D" id="1.20.20.10">
    <property type="entry name" value="F1F0 ATP synthase subunit C"/>
    <property type="match status" value="1"/>
</dbReference>
<evidence type="ECO:0000313" key="13">
    <source>
        <dbReference type="EMBL" id="AGH17323.1"/>
    </source>
</evidence>
<organism evidence="13 14">
    <name type="scientific">Candidatus Liberibacter asiaticus str. gxpsy</name>
    <dbReference type="NCBI Taxonomy" id="1174529"/>
    <lineage>
        <taxon>Bacteria</taxon>
        <taxon>Pseudomonadati</taxon>
        <taxon>Pseudomonadota</taxon>
        <taxon>Alphaproteobacteria</taxon>
        <taxon>Hyphomicrobiales</taxon>
        <taxon>Rhizobiaceae</taxon>
        <taxon>Liberibacter</taxon>
    </lineage>
</organism>
<dbReference type="PRINTS" id="PR00124">
    <property type="entry name" value="ATPASEC"/>
</dbReference>
<feature type="domain" description="V-ATPase proteolipid subunit C-like" evidence="12">
    <location>
        <begin position="26"/>
        <end position="87"/>
    </location>
</feature>
<keyword evidence="3" id="KW-0813">Transport</keyword>
<accession>A0ABM5NHB7</accession>
<dbReference type="InterPro" id="IPR002379">
    <property type="entry name" value="ATPase_proteolipid_c-like_dom"/>
</dbReference>
<evidence type="ECO:0000256" key="2">
    <source>
        <dbReference type="ARBA" id="ARBA00006704"/>
    </source>
</evidence>
<keyword evidence="8" id="KW-0066">ATP synthesis</keyword>
<evidence type="ECO:0000256" key="8">
    <source>
        <dbReference type="ARBA" id="ARBA00023310"/>
    </source>
</evidence>
<feature type="transmembrane region" description="Helical" evidence="11">
    <location>
        <begin position="21"/>
        <end position="46"/>
    </location>
</feature>
<evidence type="ECO:0000256" key="5">
    <source>
        <dbReference type="ARBA" id="ARBA00022989"/>
    </source>
</evidence>
<comment type="similarity">
    <text evidence="2">Belongs to the ATPase C chain family.</text>
</comment>
<feature type="transmembrane region" description="Helical" evidence="11">
    <location>
        <begin position="66"/>
        <end position="90"/>
    </location>
</feature>